<organism evidence="1 2">
    <name type="scientific">Flavobacterium kayseriense</name>
    <dbReference type="NCBI Taxonomy" id="2764714"/>
    <lineage>
        <taxon>Bacteria</taxon>
        <taxon>Pseudomonadati</taxon>
        <taxon>Bacteroidota</taxon>
        <taxon>Flavobacteriia</taxon>
        <taxon>Flavobacteriales</taxon>
        <taxon>Flavobacteriaceae</taxon>
        <taxon>Flavobacterium</taxon>
    </lineage>
</organism>
<proteinExistence type="predicted"/>
<gene>
    <name evidence="1" type="ORF">H8R23_04940</name>
</gene>
<dbReference type="Proteomes" id="UP000629963">
    <property type="component" value="Unassembled WGS sequence"/>
</dbReference>
<reference evidence="1 2" key="1">
    <citation type="submission" date="2020-08" db="EMBL/GenBank/DDBJ databases">
        <title>Description of novel Flavobacterium F-380 isolate.</title>
        <authorList>
            <person name="Saticioglu I.B."/>
            <person name="Duman M."/>
            <person name="Altun S."/>
        </authorList>
    </citation>
    <scope>NUCLEOTIDE SEQUENCE [LARGE SCALE GENOMIC DNA]</scope>
    <source>
        <strain evidence="1 2">F-380</strain>
    </source>
</reference>
<keyword evidence="2" id="KW-1185">Reference proteome</keyword>
<comment type="caution">
    <text evidence="1">The sequence shown here is derived from an EMBL/GenBank/DDBJ whole genome shotgun (WGS) entry which is preliminary data.</text>
</comment>
<evidence type="ECO:0000313" key="1">
    <source>
        <dbReference type="EMBL" id="MBC5840743.1"/>
    </source>
</evidence>
<accession>A0ABR7J5Q1</accession>
<name>A0ABR7J5Q1_9FLAO</name>
<dbReference type="RefSeq" id="WP_187009300.1">
    <property type="nucleotide sequence ID" value="NZ_JACRUI010000001.1"/>
</dbReference>
<protein>
    <submittedName>
        <fullName evidence="1">Uncharacterized protein</fullName>
    </submittedName>
</protein>
<sequence>MRIDFKIAQHWNDLTEWQIRAIGRFMFTSRNEQTETKLFRQVVLSILIVPKPTIKNIIKSVVLLSQVPFSELEQYTAFVFDQKELLTRFPNQIKIGRWPFRKTVYGPAPRLANTTIEELSYADTFYYKWMTENDVNDLHRLTAILYRPTHWNVRPSLEDKRIPFSSLTLESNSRITDAIPLPVKFMIAHAFYGCRQNFINRHPNVFPQKKVVEGEEEAPPKKPKPYQPFSRIIDSFAMDEVQVFGNHQQVEKVFAPKFLSIYEESIKREKEKERQRNTK</sequence>
<evidence type="ECO:0000313" key="2">
    <source>
        <dbReference type="Proteomes" id="UP000629963"/>
    </source>
</evidence>
<dbReference type="EMBL" id="JACRUJ010000001">
    <property type="protein sequence ID" value="MBC5840743.1"/>
    <property type="molecule type" value="Genomic_DNA"/>
</dbReference>